<proteinExistence type="predicted"/>
<evidence type="ECO:0000256" key="2">
    <source>
        <dbReference type="SAM" id="Phobius"/>
    </source>
</evidence>
<sequence length="575" mass="59570">MSHIRLTRAHGRHALRAGGFGGFQGGTTTTGTESTSNTNNGDSGLDSILSEFGITGLGDETKTKAATTATSTSTLITSVSSTADPLTVSSSTPLSSSTTAISSTTTTTTTSSSSTSPTTTSTTTHTPIPITTTASGTALHNDITVTHVNSVTEAAAVAQTSSAAAPTTSNALVAPVIGGVAGGIVGLAVLVFLITWLLVPPPPTRPRRHQLRSRGLPPLGDAHAGPPDAPGHGRPWIQPRQPAAHGGAPPGPHPGQLRQRRWRQLAHLGQPARVPGTVLPPLPPGPNVSSPVSAYDHHTWGPVSGAAPVLTRNTSGSSAHSAHSTAGAPQYTAYPVLPAQPLRRNSTTRNGQLAPPQESEYLNLERTTSVTPFQAEQYVEISKQLNTDVPRGLDTPTVSQIVAEKMDLPPLPEPAQEDPFADAAPAEEEQELELEPTTLAKVQDMSFPAPPSPALSSSSRYARERVESMPPTLPEIVVQPRVSVTSAYLSDPGTPAAGQTVFVGAQLGKGPYAESPVGASRFPVTPSPLASSFSVPSPPAVATSFPEPVAQSEARKNRDTMYSTIYDPEDAYGGM</sequence>
<feature type="compositionally biased region" description="Low complexity" evidence="1">
    <location>
        <begin position="26"/>
        <end position="44"/>
    </location>
</feature>
<keyword evidence="2" id="KW-1133">Transmembrane helix</keyword>
<accession>A0A8H6Z5K7</accession>
<feature type="region of interest" description="Disordered" evidence="1">
    <location>
        <begin position="81"/>
        <end position="134"/>
    </location>
</feature>
<keyword evidence="4" id="KW-1185">Reference proteome</keyword>
<feature type="compositionally biased region" description="Basic residues" evidence="1">
    <location>
        <begin position="1"/>
        <end position="15"/>
    </location>
</feature>
<keyword evidence="2" id="KW-0472">Membrane</keyword>
<gene>
    <name evidence="3" type="ORF">MSAN_00731000</name>
</gene>
<evidence type="ECO:0000256" key="1">
    <source>
        <dbReference type="SAM" id="MobiDB-lite"/>
    </source>
</evidence>
<feature type="compositionally biased region" description="Low complexity" evidence="1">
    <location>
        <begin position="314"/>
        <end position="328"/>
    </location>
</feature>
<feature type="compositionally biased region" description="Acidic residues" evidence="1">
    <location>
        <begin position="415"/>
        <end position="432"/>
    </location>
</feature>
<feature type="transmembrane region" description="Helical" evidence="2">
    <location>
        <begin position="172"/>
        <end position="199"/>
    </location>
</feature>
<reference evidence="3" key="1">
    <citation type="submission" date="2020-05" db="EMBL/GenBank/DDBJ databases">
        <title>Mycena genomes resolve the evolution of fungal bioluminescence.</title>
        <authorList>
            <person name="Tsai I.J."/>
        </authorList>
    </citation>
    <scope>NUCLEOTIDE SEQUENCE</scope>
    <source>
        <strain evidence="3">160909Yilan</strain>
    </source>
</reference>
<feature type="compositionally biased region" description="Low complexity" evidence="1">
    <location>
        <begin position="527"/>
        <end position="546"/>
    </location>
</feature>
<feature type="region of interest" description="Disordered" evidence="1">
    <location>
        <begin position="527"/>
        <end position="575"/>
    </location>
</feature>
<keyword evidence="2" id="KW-0812">Transmembrane</keyword>
<name>A0A8H6Z5K7_9AGAR</name>
<feature type="region of interest" description="Disordered" evidence="1">
    <location>
        <begin position="272"/>
        <end position="291"/>
    </location>
</feature>
<comment type="caution">
    <text evidence="3">The sequence shown here is derived from an EMBL/GenBank/DDBJ whole genome shotgun (WGS) entry which is preliminary data.</text>
</comment>
<organism evidence="3 4">
    <name type="scientific">Mycena sanguinolenta</name>
    <dbReference type="NCBI Taxonomy" id="230812"/>
    <lineage>
        <taxon>Eukaryota</taxon>
        <taxon>Fungi</taxon>
        <taxon>Dikarya</taxon>
        <taxon>Basidiomycota</taxon>
        <taxon>Agaricomycotina</taxon>
        <taxon>Agaricomycetes</taxon>
        <taxon>Agaricomycetidae</taxon>
        <taxon>Agaricales</taxon>
        <taxon>Marasmiineae</taxon>
        <taxon>Mycenaceae</taxon>
        <taxon>Mycena</taxon>
    </lineage>
</organism>
<protein>
    <submittedName>
        <fullName evidence="3">Uncharacterized protein</fullName>
    </submittedName>
</protein>
<dbReference type="AlphaFoldDB" id="A0A8H6Z5K7"/>
<feature type="region of interest" description="Disordered" evidence="1">
    <location>
        <begin position="1"/>
        <end position="44"/>
    </location>
</feature>
<evidence type="ECO:0000313" key="3">
    <source>
        <dbReference type="EMBL" id="KAF7370969.1"/>
    </source>
</evidence>
<evidence type="ECO:0000313" key="4">
    <source>
        <dbReference type="Proteomes" id="UP000623467"/>
    </source>
</evidence>
<dbReference type="OrthoDB" id="3263296at2759"/>
<feature type="region of interest" description="Disordered" evidence="1">
    <location>
        <begin position="410"/>
        <end position="432"/>
    </location>
</feature>
<dbReference type="Proteomes" id="UP000623467">
    <property type="component" value="Unassembled WGS sequence"/>
</dbReference>
<feature type="region of interest" description="Disordered" evidence="1">
    <location>
        <begin position="202"/>
        <end position="257"/>
    </location>
</feature>
<feature type="region of interest" description="Disordered" evidence="1">
    <location>
        <begin position="312"/>
        <end position="332"/>
    </location>
</feature>
<dbReference type="EMBL" id="JACAZH010000004">
    <property type="protein sequence ID" value="KAF7370969.1"/>
    <property type="molecule type" value="Genomic_DNA"/>
</dbReference>